<organism evidence="2 3">
    <name type="scientific">Echinococcus multilocularis</name>
    <name type="common">Fox tapeworm</name>
    <dbReference type="NCBI Taxonomy" id="6211"/>
    <lineage>
        <taxon>Eukaryota</taxon>
        <taxon>Metazoa</taxon>
        <taxon>Spiralia</taxon>
        <taxon>Lophotrochozoa</taxon>
        <taxon>Platyhelminthes</taxon>
        <taxon>Cestoda</taxon>
        <taxon>Eucestoda</taxon>
        <taxon>Cyclophyllidea</taxon>
        <taxon>Taeniidae</taxon>
        <taxon>Echinococcus</taxon>
    </lineage>
</organism>
<evidence type="ECO:0000313" key="2">
    <source>
        <dbReference type="EMBL" id="CDS38080.1"/>
    </source>
</evidence>
<feature type="signal peptide" evidence="1">
    <location>
        <begin position="1"/>
        <end position="25"/>
    </location>
</feature>
<reference evidence="2" key="1">
    <citation type="journal article" date="2013" name="Nature">
        <title>The genomes of four tapeworm species reveal adaptations to parasitism.</title>
        <authorList>
            <person name="Tsai I.J."/>
            <person name="Zarowiecki M."/>
            <person name="Holroyd N."/>
            <person name="Garciarrubio A."/>
            <person name="Sanchez-Flores A."/>
            <person name="Brooks K.L."/>
            <person name="Tracey A."/>
            <person name="Bobes R.J."/>
            <person name="Fragoso G."/>
            <person name="Sciutto E."/>
            <person name="Aslett M."/>
            <person name="Beasley H."/>
            <person name="Bennett H.M."/>
            <person name="Cai J."/>
            <person name="Camicia F."/>
            <person name="Clark R."/>
            <person name="Cucher M."/>
            <person name="De Silva N."/>
            <person name="Day T.A."/>
            <person name="Deplazes P."/>
            <person name="Estrada K."/>
            <person name="Fernandez C."/>
            <person name="Holland P.W."/>
            <person name="Hou J."/>
            <person name="Hu S."/>
            <person name="Huckvale T."/>
            <person name="Hung S.S."/>
            <person name="Kamenetzky L."/>
            <person name="Keane J.A."/>
            <person name="Kiss F."/>
            <person name="Koziol U."/>
            <person name="Lambert O."/>
            <person name="Liu K."/>
            <person name="Luo X."/>
            <person name="Luo Y."/>
            <person name="Macchiaroli N."/>
            <person name="Nichol S."/>
            <person name="Paps J."/>
            <person name="Parkinson J."/>
            <person name="Pouchkina-Stantcheva N."/>
            <person name="Riddiford N."/>
            <person name="Rosenzvit M."/>
            <person name="Salinas G."/>
            <person name="Wasmuth J.D."/>
            <person name="Zamanian M."/>
            <person name="Zheng Y."/>
            <person name="Cai X."/>
            <person name="Soberon X."/>
            <person name="Olson P.D."/>
            <person name="Laclette J.P."/>
            <person name="Brehm K."/>
            <person name="Berriman M."/>
            <person name="Garciarrubio A."/>
            <person name="Bobes R.J."/>
            <person name="Fragoso G."/>
            <person name="Sanchez-Flores A."/>
            <person name="Estrada K."/>
            <person name="Cevallos M.A."/>
            <person name="Morett E."/>
            <person name="Gonzalez V."/>
            <person name="Portillo T."/>
            <person name="Ochoa-Leyva A."/>
            <person name="Jose M.V."/>
            <person name="Sciutto E."/>
            <person name="Landa A."/>
            <person name="Jimenez L."/>
            <person name="Valdes V."/>
            <person name="Carrero J.C."/>
            <person name="Larralde C."/>
            <person name="Morales-Montor J."/>
            <person name="Limon-Lason J."/>
            <person name="Soberon X."/>
            <person name="Laclette J.P."/>
        </authorList>
    </citation>
    <scope>NUCLEOTIDE SEQUENCE [LARGE SCALE GENOMIC DNA]</scope>
</reference>
<protein>
    <submittedName>
        <fullName evidence="2">Uncharacterized protein</fullName>
    </submittedName>
</protein>
<keyword evidence="1" id="KW-0732">Signal</keyword>
<name>A0A068Y702_ECHMU</name>
<sequence length="83" mass="9524">MSRALVTVVFAVLFVVSIAVPASEAEGKYKLHRLFCQVLCEDDFPTDYCEDFCNQAVSREDYMASQKKREIDPIIYSARFSNF</sequence>
<reference evidence="2" key="2">
    <citation type="submission" date="2015-11" db="EMBL/GenBank/DDBJ databases">
        <authorList>
            <person name="Zhang Y."/>
            <person name="Guo Z."/>
        </authorList>
    </citation>
    <scope>NUCLEOTIDE SEQUENCE</scope>
</reference>
<dbReference type="AlphaFoldDB" id="A0A068Y702"/>
<dbReference type="OrthoDB" id="10346489at2759"/>
<proteinExistence type="predicted"/>
<dbReference type="OMA" id="CEDFCNQ"/>
<accession>A0A068Y702</accession>
<evidence type="ECO:0000313" key="3">
    <source>
        <dbReference type="Proteomes" id="UP000017246"/>
    </source>
</evidence>
<feature type="chain" id="PRO_5009741569" evidence="1">
    <location>
        <begin position="26"/>
        <end position="83"/>
    </location>
</feature>
<dbReference type="Proteomes" id="UP000017246">
    <property type="component" value="Unassembled WGS sequence"/>
</dbReference>
<gene>
    <name evidence="2" type="ORF">EmuJ_000537200</name>
</gene>
<keyword evidence="3" id="KW-1185">Reference proteome</keyword>
<dbReference type="EMBL" id="LN902847">
    <property type="protein sequence ID" value="CDS38080.1"/>
    <property type="molecule type" value="Genomic_DNA"/>
</dbReference>
<evidence type="ECO:0000256" key="1">
    <source>
        <dbReference type="SAM" id="SignalP"/>
    </source>
</evidence>